<evidence type="ECO:0000313" key="13">
    <source>
        <dbReference type="RefSeq" id="XP_031560476.1"/>
    </source>
</evidence>
<dbReference type="Pfam" id="PF00008">
    <property type="entry name" value="EGF"/>
    <property type="match status" value="3"/>
</dbReference>
<dbReference type="SMART" id="SM00179">
    <property type="entry name" value="EGF_CA"/>
    <property type="match status" value="3"/>
</dbReference>
<dbReference type="GO" id="GO:0032991">
    <property type="term" value="C:protein-containing complex"/>
    <property type="evidence" value="ECO:0007669"/>
    <property type="project" value="TreeGrafter"/>
</dbReference>
<gene>
    <name evidence="13" type="primary">LOC116296577</name>
</gene>
<keyword evidence="5 7" id="KW-1015">Disulfide bond</keyword>
<keyword evidence="3 10" id="KW-0732">Signal</keyword>
<dbReference type="PROSITE" id="PS50026">
    <property type="entry name" value="EGF_3"/>
    <property type="match status" value="3"/>
</dbReference>
<keyword evidence="12" id="KW-1185">Reference proteome</keyword>
<dbReference type="PANTHER" id="PTHR24049">
    <property type="entry name" value="CRUMBS FAMILY MEMBER"/>
    <property type="match status" value="1"/>
</dbReference>
<evidence type="ECO:0000313" key="12">
    <source>
        <dbReference type="Proteomes" id="UP000515163"/>
    </source>
</evidence>
<dbReference type="GO" id="GO:0005509">
    <property type="term" value="F:calcium ion binding"/>
    <property type="evidence" value="ECO:0007669"/>
    <property type="project" value="InterPro"/>
</dbReference>
<dbReference type="Proteomes" id="UP000515163">
    <property type="component" value="Unplaced"/>
</dbReference>
<feature type="domain" description="EGF-like" evidence="11">
    <location>
        <begin position="17"/>
        <end position="54"/>
    </location>
</feature>
<feature type="disulfide bond" evidence="7">
    <location>
        <begin position="236"/>
        <end position="245"/>
    </location>
</feature>
<dbReference type="InterPro" id="IPR001881">
    <property type="entry name" value="EGF-like_Ca-bd_dom"/>
</dbReference>
<feature type="region of interest" description="Disordered" evidence="8">
    <location>
        <begin position="449"/>
        <end position="473"/>
    </location>
</feature>
<keyword evidence="4" id="KW-0677">Repeat</keyword>
<feature type="chain" id="PRO_5028140512" evidence="10">
    <location>
        <begin position="21"/>
        <end position="473"/>
    </location>
</feature>
<dbReference type="PROSITE" id="PS00022">
    <property type="entry name" value="EGF_1"/>
    <property type="match status" value="3"/>
</dbReference>
<dbReference type="CDD" id="cd00054">
    <property type="entry name" value="EGF_CA"/>
    <property type="match status" value="3"/>
</dbReference>
<evidence type="ECO:0000256" key="3">
    <source>
        <dbReference type="ARBA" id="ARBA00022729"/>
    </source>
</evidence>
<dbReference type="InterPro" id="IPR000742">
    <property type="entry name" value="EGF"/>
</dbReference>
<keyword evidence="9" id="KW-0812">Transmembrane</keyword>
<dbReference type="PANTHER" id="PTHR24049:SF22">
    <property type="entry name" value="DROSOPHILA CRUMBS HOMOLOG"/>
    <property type="match status" value="1"/>
</dbReference>
<evidence type="ECO:0000256" key="10">
    <source>
        <dbReference type="SAM" id="SignalP"/>
    </source>
</evidence>
<dbReference type="SUPFAM" id="SSF57196">
    <property type="entry name" value="EGF/Laminin"/>
    <property type="match status" value="3"/>
</dbReference>
<feature type="compositionally biased region" description="Basic and acidic residues" evidence="8">
    <location>
        <begin position="449"/>
        <end position="459"/>
    </location>
</feature>
<evidence type="ECO:0000256" key="4">
    <source>
        <dbReference type="ARBA" id="ARBA00022737"/>
    </source>
</evidence>
<dbReference type="InParanoid" id="A0A6P8HYV2"/>
<evidence type="ECO:0000256" key="1">
    <source>
        <dbReference type="ARBA" id="ARBA00006373"/>
    </source>
</evidence>
<keyword evidence="9" id="KW-1133">Transmembrane helix</keyword>
<feature type="transmembrane region" description="Helical" evidence="9">
    <location>
        <begin position="294"/>
        <end position="316"/>
    </location>
</feature>
<dbReference type="PROSITE" id="PS00010">
    <property type="entry name" value="ASX_HYDROXYL"/>
    <property type="match status" value="1"/>
</dbReference>
<proteinExistence type="inferred from homology"/>
<dbReference type="GeneID" id="116296577"/>
<name>A0A6P8HYV2_ACTTE</name>
<evidence type="ECO:0000256" key="6">
    <source>
        <dbReference type="ARBA" id="ARBA00023180"/>
    </source>
</evidence>
<evidence type="ECO:0000259" key="11">
    <source>
        <dbReference type="PROSITE" id="PS50026"/>
    </source>
</evidence>
<keyword evidence="2 7" id="KW-0245">EGF-like domain</keyword>
<dbReference type="KEGG" id="aten:116296577"/>
<dbReference type="GO" id="GO:0005886">
    <property type="term" value="C:plasma membrane"/>
    <property type="evidence" value="ECO:0007669"/>
    <property type="project" value="TreeGrafter"/>
</dbReference>
<evidence type="ECO:0000256" key="5">
    <source>
        <dbReference type="ARBA" id="ARBA00023157"/>
    </source>
</evidence>
<dbReference type="SMART" id="SM00181">
    <property type="entry name" value="EGF"/>
    <property type="match status" value="3"/>
</dbReference>
<feature type="signal peptide" evidence="10">
    <location>
        <begin position="1"/>
        <end position="20"/>
    </location>
</feature>
<keyword evidence="6" id="KW-0325">Glycoprotein</keyword>
<dbReference type="InterPro" id="IPR051022">
    <property type="entry name" value="Notch_Cell-Fate_Det"/>
</dbReference>
<feature type="disulfide bond" evidence="7">
    <location>
        <begin position="198"/>
        <end position="207"/>
    </location>
</feature>
<dbReference type="RefSeq" id="XP_031560476.1">
    <property type="nucleotide sequence ID" value="XM_031704616.1"/>
</dbReference>
<evidence type="ECO:0000256" key="9">
    <source>
        <dbReference type="SAM" id="Phobius"/>
    </source>
</evidence>
<dbReference type="OrthoDB" id="283575at2759"/>
<feature type="region of interest" description="Disordered" evidence="8">
    <location>
        <begin position="357"/>
        <end position="388"/>
    </location>
</feature>
<dbReference type="PROSITE" id="PS01186">
    <property type="entry name" value="EGF_2"/>
    <property type="match status" value="1"/>
</dbReference>
<evidence type="ECO:0000256" key="8">
    <source>
        <dbReference type="SAM" id="MobiDB-lite"/>
    </source>
</evidence>
<evidence type="ECO:0000256" key="7">
    <source>
        <dbReference type="PROSITE-ProRule" id="PRU00076"/>
    </source>
</evidence>
<comment type="caution">
    <text evidence="7">Lacks conserved residue(s) required for the propagation of feature annotation.</text>
</comment>
<keyword evidence="9" id="KW-0472">Membrane</keyword>
<dbReference type="AlphaFoldDB" id="A0A6P8HYV2"/>
<evidence type="ECO:0000256" key="2">
    <source>
        <dbReference type="ARBA" id="ARBA00022536"/>
    </source>
</evidence>
<feature type="domain" description="EGF-like" evidence="11">
    <location>
        <begin position="210"/>
        <end position="246"/>
    </location>
</feature>
<organism evidence="12 13">
    <name type="scientific">Actinia tenebrosa</name>
    <name type="common">Australian red waratah sea anemone</name>
    <dbReference type="NCBI Taxonomy" id="6105"/>
    <lineage>
        <taxon>Eukaryota</taxon>
        <taxon>Metazoa</taxon>
        <taxon>Cnidaria</taxon>
        <taxon>Anthozoa</taxon>
        <taxon>Hexacorallia</taxon>
        <taxon>Actiniaria</taxon>
        <taxon>Actiniidae</taxon>
        <taxon>Actinia</taxon>
    </lineage>
</organism>
<feature type="disulfide bond" evidence="7">
    <location>
        <begin position="44"/>
        <end position="53"/>
    </location>
</feature>
<dbReference type="InterPro" id="IPR000152">
    <property type="entry name" value="EGF-type_Asp/Asn_hydroxyl_site"/>
</dbReference>
<reference evidence="13" key="1">
    <citation type="submission" date="2025-08" db="UniProtKB">
        <authorList>
            <consortium name="RefSeq"/>
        </authorList>
    </citation>
    <scope>IDENTIFICATION</scope>
    <source>
        <tissue evidence="13">Tentacle</tissue>
    </source>
</reference>
<accession>A0A6P8HYV2</accession>
<dbReference type="FunFam" id="2.10.25.10:FF:000143">
    <property type="entry name" value="Protein crumbs 1"/>
    <property type="match status" value="1"/>
</dbReference>
<sequence length="473" mass="52232">MMLMTMKAILIFAVFAAVNACSNDNPCLYYGTCVMSRNTSSCQCQPGFTGALCENKLGNLVVCGTYTRRSFTSKNRPLSSLMETSLRLATCTGDTKCFNWKYRGNVKKPQESYSVDVSERRCIKASYCSQACTLIADRQAVSRGINITSCNSSCCDGDFCNAIELFINRTLVVSPCESSPCLNGATCKYANRNYTCVCQASFTGSHCESYVPVCQSSPCANNATCVDINGNYSCVCPALRTGRNCDIHIAHPLSVCQPNPCEINATCIHDNGNYSCVYSVHAKQSCEIGLMHNALRYIVGALLVVIIALLLCIMLLSLRLRKKNRLNPKEDIEHHYDDTNPSDIPRNATSEIAMSTVTQKTENTSHHTSPSDLPSQSTTKKSTSIVTQKTADNAQPDKSFYMDLKPRQDKNTVYQALEVYANENLPIRETGANTQGLNTDEKYMDLKPRQNVHYEKLSPKETTPAEGYEDMSC</sequence>
<dbReference type="Gene3D" id="2.10.25.10">
    <property type="entry name" value="Laminin"/>
    <property type="match status" value="3"/>
</dbReference>
<dbReference type="GO" id="GO:0007157">
    <property type="term" value="P:heterophilic cell-cell adhesion via plasma membrane cell adhesion molecules"/>
    <property type="evidence" value="ECO:0007669"/>
    <property type="project" value="TreeGrafter"/>
</dbReference>
<comment type="similarity">
    <text evidence="1">Belongs to the EGF domain peptide family.</text>
</comment>
<dbReference type="FunFam" id="2.10.25.10:FF:000012">
    <property type="entry name" value="Delta-like protein"/>
    <property type="match status" value="1"/>
</dbReference>
<dbReference type="GO" id="GO:0045197">
    <property type="term" value="P:establishment or maintenance of epithelial cell apical/basal polarity"/>
    <property type="evidence" value="ECO:0007669"/>
    <property type="project" value="TreeGrafter"/>
</dbReference>
<protein>
    <submittedName>
        <fullName evidence="13">Sushi, nidogen and EGF-like domain-containing protein 1</fullName>
    </submittedName>
</protein>
<feature type="domain" description="EGF-like" evidence="11">
    <location>
        <begin position="172"/>
        <end position="208"/>
    </location>
</feature>